<keyword evidence="2" id="KW-1185">Reference proteome</keyword>
<gene>
    <name evidence="1" type="ORF">BN948_03191</name>
</gene>
<sequence length="233" mass="26441">MTSPLRPYARFTVPPLSDEAMREFDTLPFDPYTGGLQRYRRFSQFRLWFEGDEWRTERLPHRPFIQCRQYSGVTGGVLREFEPIRFDPTPQVAAGASAAWLEQDQLYQINVHQVRVITSNDIKGIAVPEGPHRDGHEFVMNAVFSRHNITGGVSQLMPTGGGPCFFEDVLQPQEAIVLADDRMWHHATDILPAGPGPGHRDILIVSFNAWARRRYGEAFERRMGAPGHESVPA</sequence>
<evidence type="ECO:0000313" key="1">
    <source>
        <dbReference type="EMBL" id="CDN88755.1"/>
    </source>
</evidence>
<reference evidence="2" key="2">
    <citation type="submission" date="2014-11" db="EMBL/GenBank/DDBJ databases">
        <title>Draft genome sequence of Hydrogenophaga intermedia S1.</title>
        <authorList>
            <person name="Gan H.M."/>
            <person name="Chew T.H."/>
            <person name="Stolz A."/>
        </authorList>
    </citation>
    <scope>NUCLEOTIDE SEQUENCE [LARGE SCALE GENOMIC DNA]</scope>
    <source>
        <strain evidence="2">S1</strain>
    </source>
</reference>
<evidence type="ECO:0000313" key="2">
    <source>
        <dbReference type="Proteomes" id="UP000028878"/>
    </source>
</evidence>
<dbReference type="GO" id="GO:0051213">
    <property type="term" value="F:dioxygenase activity"/>
    <property type="evidence" value="ECO:0007669"/>
    <property type="project" value="InterPro"/>
</dbReference>
<dbReference type="Pfam" id="PF10014">
    <property type="entry name" value="2OG-Fe_Oxy_2"/>
    <property type="match status" value="1"/>
</dbReference>
<dbReference type="Proteomes" id="UP000028878">
    <property type="component" value="Unassembled WGS sequence"/>
</dbReference>
<name>A0A1L1PTW6_HYDIT</name>
<dbReference type="AlphaFoldDB" id="A0A1L1PTW6"/>
<dbReference type="EMBL" id="CCAE010000028">
    <property type="protein sequence ID" value="CDN88755.1"/>
    <property type="molecule type" value="Genomic_DNA"/>
</dbReference>
<proteinExistence type="predicted"/>
<dbReference type="RefSeq" id="WP_009515163.1">
    <property type="nucleotide sequence ID" value="NZ_CCAE010000028.1"/>
</dbReference>
<organism evidence="1 2">
    <name type="scientific">Hydrogenophaga intermedia</name>
    <dbReference type="NCBI Taxonomy" id="65786"/>
    <lineage>
        <taxon>Bacteria</taxon>
        <taxon>Pseudomonadati</taxon>
        <taxon>Pseudomonadota</taxon>
        <taxon>Betaproteobacteria</taxon>
        <taxon>Burkholderiales</taxon>
        <taxon>Comamonadaceae</taxon>
        <taxon>Hydrogenophaga</taxon>
    </lineage>
</organism>
<dbReference type="Gene3D" id="2.60.120.620">
    <property type="entry name" value="q2cbj1_9rhob like domain"/>
    <property type="match status" value="1"/>
</dbReference>
<accession>A0A1L1PTW6</accession>
<evidence type="ECO:0008006" key="3">
    <source>
        <dbReference type="Google" id="ProtNLM"/>
    </source>
</evidence>
<reference evidence="2" key="1">
    <citation type="submission" date="2014-02" db="EMBL/GenBank/DDBJ databases">
        <authorList>
            <person name="Gan H."/>
        </authorList>
    </citation>
    <scope>NUCLEOTIDE SEQUENCE [LARGE SCALE GENOMIC DNA]</scope>
    <source>
        <strain evidence="2">S1</strain>
    </source>
</reference>
<dbReference type="InterPro" id="IPR018724">
    <property type="entry name" value="2OG-Fe_dioxygenase"/>
</dbReference>
<protein>
    <recommendedName>
        <fullName evidence="3">2OG-Fe dioxygenase family protein</fullName>
    </recommendedName>
</protein>